<protein>
    <submittedName>
        <fullName evidence="1">Uncharacterized protein</fullName>
    </submittedName>
</protein>
<dbReference type="RefSeq" id="WP_085235128.1">
    <property type="nucleotide sequence ID" value="NZ_AP022613.1"/>
</dbReference>
<keyword evidence="2" id="KW-1185">Reference proteome</keyword>
<dbReference type="STRING" id="44010.AWC00_23140"/>
<gene>
    <name evidence="1" type="ORF">MCNS_18030</name>
</gene>
<reference evidence="1 2" key="1">
    <citation type="journal article" date="2019" name="Emerg. Microbes Infect.">
        <title>Comprehensive subspecies identification of 175 nontuberculous mycobacteria species based on 7547 genomic profiles.</title>
        <authorList>
            <person name="Matsumoto Y."/>
            <person name="Kinjo T."/>
            <person name="Motooka D."/>
            <person name="Nabeya D."/>
            <person name="Jung N."/>
            <person name="Uechi K."/>
            <person name="Horii T."/>
            <person name="Iida T."/>
            <person name="Fujita J."/>
            <person name="Nakamura S."/>
        </authorList>
    </citation>
    <scope>NUCLEOTIDE SEQUENCE [LARGE SCALE GENOMIC DNA]</scope>
    <source>
        <strain evidence="1 2">JCM 14738</strain>
    </source>
</reference>
<proteinExistence type="predicted"/>
<accession>A0A1X1SZH5</accession>
<evidence type="ECO:0000313" key="2">
    <source>
        <dbReference type="Proteomes" id="UP000467385"/>
    </source>
</evidence>
<dbReference type="EMBL" id="AP022613">
    <property type="protein sequence ID" value="BBZ38740.1"/>
    <property type="molecule type" value="Genomic_DNA"/>
</dbReference>
<organism evidence="1 2">
    <name type="scientific">Mycobacterium conspicuum</name>
    <dbReference type="NCBI Taxonomy" id="44010"/>
    <lineage>
        <taxon>Bacteria</taxon>
        <taxon>Bacillati</taxon>
        <taxon>Actinomycetota</taxon>
        <taxon>Actinomycetes</taxon>
        <taxon>Mycobacteriales</taxon>
        <taxon>Mycobacteriaceae</taxon>
        <taxon>Mycobacterium</taxon>
    </lineage>
</organism>
<dbReference type="Proteomes" id="UP000467385">
    <property type="component" value="Chromosome"/>
</dbReference>
<name>A0A1X1SZH5_9MYCO</name>
<dbReference type="OrthoDB" id="4735704at2"/>
<sequence>MTTSTWRDLADELTPAQIAEMEKWESKFPDEQQGLLTEARQYAADNLVDAVMFPHITKPLDAHEVYGWTERAGQWSREFVGTTREPANGFAVALTGFQCGDGRVERYGRLYGPDRDRFTSDDLRAAGAALIEAADELDRLNR</sequence>
<dbReference type="AlphaFoldDB" id="A0A1X1SZH5"/>
<evidence type="ECO:0000313" key="1">
    <source>
        <dbReference type="EMBL" id="BBZ38740.1"/>
    </source>
</evidence>